<dbReference type="Proteomes" id="UP000215450">
    <property type="component" value="Unassembled WGS sequence"/>
</dbReference>
<reference evidence="2" key="3">
    <citation type="submission" date="2017-06" db="EMBL/GenBank/DDBJ databases">
        <authorList>
            <person name="Kim H.J."/>
            <person name="Triplett B.A."/>
        </authorList>
    </citation>
    <scope>NUCLEOTIDE SEQUENCE [LARGE SCALE GENOMIC DNA]</scope>
    <source>
        <strain evidence="2">Kingella_eburonensis</strain>
    </source>
</reference>
<evidence type="ECO:0000313" key="2">
    <source>
        <dbReference type="EMBL" id="SNB81282.1"/>
    </source>
</evidence>
<dbReference type="RefSeq" id="WP_257874986.1">
    <property type="nucleotide sequence ID" value="NZ_FXUV02000054.1"/>
</dbReference>
<proteinExistence type="predicted"/>
<name>A0A238TDD4_9NEIS</name>
<dbReference type="EMBL" id="FXUV02000054">
    <property type="protein sequence ID" value="SNB81282.1"/>
    <property type="molecule type" value="Genomic_DNA"/>
</dbReference>
<sequence length="42" mass="4606">MSKIKSNQKEEPPPDDGSTSIGYFFWDFGLQIFIGLLTAGGI</sequence>
<organism evidence="2 3">
    <name type="scientific">Kingella negevensis</name>
    <dbReference type="NCBI Taxonomy" id="1522312"/>
    <lineage>
        <taxon>Bacteria</taxon>
        <taxon>Pseudomonadati</taxon>
        <taxon>Pseudomonadota</taxon>
        <taxon>Betaproteobacteria</taxon>
        <taxon>Neisseriales</taxon>
        <taxon>Neisseriaceae</taxon>
        <taxon>Kingella</taxon>
    </lineage>
</organism>
<evidence type="ECO:0000313" key="3">
    <source>
        <dbReference type="Proteomes" id="UP000215450"/>
    </source>
</evidence>
<reference evidence="1" key="1">
    <citation type="submission" date="2017-05" db="EMBL/GenBank/DDBJ databases">
        <authorList>
            <person name="Song R."/>
            <person name="Chenine A.L."/>
            <person name="Ruprecht R.M."/>
        </authorList>
    </citation>
    <scope>NUCLEOTIDE SEQUENCE</scope>
    <source>
        <strain evidence="1">Kingella_eburonensis</strain>
    </source>
</reference>
<dbReference type="STRING" id="1522312.GCA_900177895_01901"/>
<dbReference type="EMBL" id="FXUV01000063">
    <property type="protein sequence ID" value="SMQ13423.1"/>
    <property type="molecule type" value="Genomic_DNA"/>
</dbReference>
<dbReference type="AlphaFoldDB" id="A0A238TDD4"/>
<evidence type="ECO:0000313" key="1">
    <source>
        <dbReference type="EMBL" id="SMQ13423.1"/>
    </source>
</evidence>
<protein>
    <submittedName>
        <fullName evidence="2">Uncharacterized protein</fullName>
    </submittedName>
</protein>
<keyword evidence="3" id="KW-1185">Reference proteome</keyword>
<accession>A0A238TDD4</accession>
<gene>
    <name evidence="2" type="ORF">KEBURONENSIS_00466</name>
    <name evidence="1" type="ORF">KEBURONENSIS_00562</name>
</gene>
<reference evidence="3" key="2">
    <citation type="submission" date="2017-06" db="EMBL/GenBank/DDBJ databases">
        <authorList>
            <person name="Laurent S."/>
        </authorList>
    </citation>
    <scope>NUCLEOTIDE SEQUENCE [LARGE SCALE GENOMIC DNA]</scope>
</reference>